<dbReference type="AlphaFoldDB" id="A0A5A7R625"/>
<evidence type="ECO:0000313" key="1">
    <source>
        <dbReference type="EMBL" id="GER51794.1"/>
    </source>
</evidence>
<dbReference type="Proteomes" id="UP000325081">
    <property type="component" value="Unassembled WGS sequence"/>
</dbReference>
<protein>
    <submittedName>
        <fullName evidence="1">Homolog of human DNA ligase iv-binding protein XRCC4</fullName>
    </submittedName>
</protein>
<comment type="caution">
    <text evidence="1">The sequence shown here is derived from an EMBL/GenBank/DDBJ whole genome shotgun (WGS) entry which is preliminary data.</text>
</comment>
<accession>A0A5A7R625</accession>
<sequence>MRNDSQFLSFSSSTSSTRSDVHLSVSGYLIDSVIHTQKPVSNYPRTCLTLFGHGDEAIHMPGFITDSYYDVMLLHGQNSWLCQVSVSGSNKLCLLGLGVGQTAWFEDPLVKGKMERGELAEKDGQ</sequence>
<keyword evidence="1" id="KW-0436">Ligase</keyword>
<keyword evidence="2" id="KW-1185">Reference proteome</keyword>
<dbReference type="OrthoDB" id="1543199at2759"/>
<evidence type="ECO:0000313" key="2">
    <source>
        <dbReference type="Proteomes" id="UP000325081"/>
    </source>
</evidence>
<organism evidence="1 2">
    <name type="scientific">Striga asiatica</name>
    <name type="common">Asiatic witchweed</name>
    <name type="synonym">Buchnera asiatica</name>
    <dbReference type="NCBI Taxonomy" id="4170"/>
    <lineage>
        <taxon>Eukaryota</taxon>
        <taxon>Viridiplantae</taxon>
        <taxon>Streptophyta</taxon>
        <taxon>Embryophyta</taxon>
        <taxon>Tracheophyta</taxon>
        <taxon>Spermatophyta</taxon>
        <taxon>Magnoliopsida</taxon>
        <taxon>eudicotyledons</taxon>
        <taxon>Gunneridae</taxon>
        <taxon>Pentapetalae</taxon>
        <taxon>asterids</taxon>
        <taxon>lamiids</taxon>
        <taxon>Lamiales</taxon>
        <taxon>Orobanchaceae</taxon>
        <taxon>Buchnereae</taxon>
        <taxon>Striga</taxon>
    </lineage>
</organism>
<dbReference type="GO" id="GO:0016874">
    <property type="term" value="F:ligase activity"/>
    <property type="evidence" value="ECO:0007669"/>
    <property type="project" value="UniProtKB-KW"/>
</dbReference>
<proteinExistence type="predicted"/>
<gene>
    <name evidence="1" type="ORF">STAS_29210</name>
</gene>
<reference evidence="2" key="1">
    <citation type="journal article" date="2019" name="Curr. Biol.">
        <title>Genome Sequence of Striga asiatica Provides Insight into the Evolution of Plant Parasitism.</title>
        <authorList>
            <person name="Yoshida S."/>
            <person name="Kim S."/>
            <person name="Wafula E.K."/>
            <person name="Tanskanen J."/>
            <person name="Kim Y.M."/>
            <person name="Honaas L."/>
            <person name="Yang Z."/>
            <person name="Spallek T."/>
            <person name="Conn C.E."/>
            <person name="Ichihashi Y."/>
            <person name="Cheong K."/>
            <person name="Cui S."/>
            <person name="Der J.P."/>
            <person name="Gundlach H."/>
            <person name="Jiao Y."/>
            <person name="Hori C."/>
            <person name="Ishida J.K."/>
            <person name="Kasahara H."/>
            <person name="Kiba T."/>
            <person name="Kim M.S."/>
            <person name="Koo N."/>
            <person name="Laohavisit A."/>
            <person name="Lee Y.H."/>
            <person name="Lumba S."/>
            <person name="McCourt P."/>
            <person name="Mortimer J.C."/>
            <person name="Mutuku J.M."/>
            <person name="Nomura T."/>
            <person name="Sasaki-Sekimoto Y."/>
            <person name="Seto Y."/>
            <person name="Wang Y."/>
            <person name="Wakatake T."/>
            <person name="Sakakibara H."/>
            <person name="Demura T."/>
            <person name="Yamaguchi S."/>
            <person name="Yoneyama K."/>
            <person name="Manabe R.I."/>
            <person name="Nelson D.C."/>
            <person name="Schulman A.H."/>
            <person name="Timko M.P."/>
            <person name="dePamphilis C.W."/>
            <person name="Choi D."/>
            <person name="Shirasu K."/>
        </authorList>
    </citation>
    <scope>NUCLEOTIDE SEQUENCE [LARGE SCALE GENOMIC DNA]</scope>
    <source>
        <strain evidence="2">cv. UVA1</strain>
    </source>
</reference>
<dbReference type="EMBL" id="BKCP01009937">
    <property type="protein sequence ID" value="GER51794.1"/>
    <property type="molecule type" value="Genomic_DNA"/>
</dbReference>
<name>A0A5A7R625_STRAF</name>